<dbReference type="OrthoDB" id="2507853at2759"/>
<accession>A0A9Q3F4V3</accession>
<evidence type="ECO:0000256" key="1">
    <source>
        <dbReference type="SAM" id="MobiDB-lite"/>
    </source>
</evidence>
<keyword evidence="3" id="KW-1185">Reference proteome</keyword>
<proteinExistence type="predicted"/>
<feature type="compositionally biased region" description="Low complexity" evidence="1">
    <location>
        <begin position="20"/>
        <end position="39"/>
    </location>
</feature>
<gene>
    <name evidence="2" type="ORF">O181_070166</name>
</gene>
<dbReference type="Proteomes" id="UP000765509">
    <property type="component" value="Unassembled WGS sequence"/>
</dbReference>
<evidence type="ECO:0000313" key="3">
    <source>
        <dbReference type="Proteomes" id="UP000765509"/>
    </source>
</evidence>
<organism evidence="2 3">
    <name type="scientific">Austropuccinia psidii MF-1</name>
    <dbReference type="NCBI Taxonomy" id="1389203"/>
    <lineage>
        <taxon>Eukaryota</taxon>
        <taxon>Fungi</taxon>
        <taxon>Dikarya</taxon>
        <taxon>Basidiomycota</taxon>
        <taxon>Pucciniomycotina</taxon>
        <taxon>Pucciniomycetes</taxon>
        <taxon>Pucciniales</taxon>
        <taxon>Sphaerophragmiaceae</taxon>
        <taxon>Austropuccinia</taxon>
    </lineage>
</organism>
<dbReference type="AlphaFoldDB" id="A0A9Q3F4V3"/>
<reference evidence="2" key="1">
    <citation type="submission" date="2021-03" db="EMBL/GenBank/DDBJ databases">
        <title>Draft genome sequence of rust myrtle Austropuccinia psidii MF-1, a brazilian biotype.</title>
        <authorList>
            <person name="Quecine M.C."/>
            <person name="Pachon D.M.R."/>
            <person name="Bonatelli M.L."/>
            <person name="Correr F.H."/>
            <person name="Franceschini L.M."/>
            <person name="Leite T.F."/>
            <person name="Margarido G.R.A."/>
            <person name="Almeida C.A."/>
            <person name="Ferrarezi J.A."/>
            <person name="Labate C.A."/>
        </authorList>
    </citation>
    <scope>NUCLEOTIDE SEQUENCE</scope>
    <source>
        <strain evidence="2">MF-1</strain>
    </source>
</reference>
<protein>
    <submittedName>
        <fullName evidence="2">Uncharacterized protein</fullName>
    </submittedName>
</protein>
<dbReference type="EMBL" id="AVOT02036016">
    <property type="protein sequence ID" value="MBW0530451.1"/>
    <property type="molecule type" value="Genomic_DNA"/>
</dbReference>
<comment type="caution">
    <text evidence="2">The sequence shown here is derived from an EMBL/GenBank/DDBJ whole genome shotgun (WGS) entry which is preliminary data.</text>
</comment>
<sequence>MNLDKSSRNQLFAPKTYSSYSKLSSSHPIQSDHSISSSSKKSKIQSNQACLNRKSKFKIKILIKNFWKKTLSSSNLSINSASSSFQTIRSNQYCNHPIHSPIRSSVSNHPIKNLYSNSQPCKKKVRFSSWSQNHQTLYPNHPSQPQNNYTHNQFNRTPSNELIPVITTTYFTYSPSAYDRSPIVVDKVFNKSLDLPPRSPNHILDHHHQWFNQSNRIIQIDEFENSCKNPQTIITSFHQDQNSNSPEKSTNQSIHSNLDPLVPSVFLPNKNVKAQEDLVLQTSENSTSWFNWTDKLDLPATRSILKLTCQSPTAKGIMGSECSKIEMFKVNHDNHDNSPEIFPLKQIISKATLLSDSRIEKSHMNEDQEHRNLSNNQDGLCGFGKWTRNQILNSCEALDGF</sequence>
<name>A0A9Q3F4V3_9BASI</name>
<evidence type="ECO:0000313" key="2">
    <source>
        <dbReference type="EMBL" id="MBW0530451.1"/>
    </source>
</evidence>
<feature type="region of interest" description="Disordered" evidence="1">
    <location>
        <begin position="20"/>
        <end position="43"/>
    </location>
</feature>